<evidence type="ECO:0000256" key="2">
    <source>
        <dbReference type="ARBA" id="ARBA00022448"/>
    </source>
</evidence>
<dbReference type="EMBL" id="ANHZ02000003">
    <property type="protein sequence ID" value="EME37472.1"/>
    <property type="molecule type" value="Genomic_DNA"/>
</dbReference>
<evidence type="ECO:0000313" key="8">
    <source>
        <dbReference type="Proteomes" id="UP000009877"/>
    </source>
</evidence>
<dbReference type="GO" id="GO:0035435">
    <property type="term" value="P:phosphate ion transmembrane transport"/>
    <property type="evidence" value="ECO:0007669"/>
    <property type="project" value="TreeGrafter"/>
</dbReference>
<dbReference type="STRING" id="71999.KPaMU14_01655"/>
<feature type="transmembrane region" description="Helical" evidence="6">
    <location>
        <begin position="141"/>
        <end position="166"/>
    </location>
</feature>
<dbReference type="Pfam" id="PF01384">
    <property type="entry name" value="PHO4"/>
    <property type="match status" value="2"/>
</dbReference>
<comment type="subcellular location">
    <subcellularLocation>
        <location evidence="1">Membrane</location>
        <topology evidence="1">Multi-pass membrane protein</topology>
    </subcellularLocation>
</comment>
<keyword evidence="5 6" id="KW-0472">Membrane</keyword>
<reference evidence="7 8" key="1">
    <citation type="journal article" date="2014" name="Genome Announc.">
        <title>Draft Genome Sequence of Kocuria palustris PEL.</title>
        <authorList>
            <person name="Sharma G."/>
            <person name="Khatri I."/>
            <person name="Subramanian S."/>
        </authorList>
    </citation>
    <scope>NUCLEOTIDE SEQUENCE [LARGE SCALE GENOMIC DNA]</scope>
    <source>
        <strain evidence="7 8">PEL</strain>
    </source>
</reference>
<organism evidence="7 8">
    <name type="scientific">Kocuria palustris PEL</name>
    <dbReference type="NCBI Taxonomy" id="1236550"/>
    <lineage>
        <taxon>Bacteria</taxon>
        <taxon>Bacillati</taxon>
        <taxon>Actinomycetota</taxon>
        <taxon>Actinomycetes</taxon>
        <taxon>Micrococcales</taxon>
        <taxon>Micrococcaceae</taxon>
        <taxon>Kocuria</taxon>
    </lineage>
</organism>
<evidence type="ECO:0000256" key="3">
    <source>
        <dbReference type="ARBA" id="ARBA00022692"/>
    </source>
</evidence>
<feature type="transmembrane region" description="Helical" evidence="6">
    <location>
        <begin position="311"/>
        <end position="337"/>
    </location>
</feature>
<dbReference type="RefSeq" id="WP_006213578.1">
    <property type="nucleotide sequence ID" value="NZ_ANHZ02000003.1"/>
</dbReference>
<feature type="transmembrane region" description="Helical" evidence="6">
    <location>
        <begin position="41"/>
        <end position="61"/>
    </location>
</feature>
<dbReference type="Proteomes" id="UP000009877">
    <property type="component" value="Unassembled WGS sequence"/>
</dbReference>
<dbReference type="GO" id="GO:0005315">
    <property type="term" value="F:phosphate transmembrane transporter activity"/>
    <property type="evidence" value="ECO:0007669"/>
    <property type="project" value="InterPro"/>
</dbReference>
<keyword evidence="4 6" id="KW-1133">Transmembrane helix</keyword>
<feature type="transmembrane region" description="Helical" evidence="6">
    <location>
        <begin position="82"/>
        <end position="100"/>
    </location>
</feature>
<evidence type="ECO:0000256" key="1">
    <source>
        <dbReference type="ARBA" id="ARBA00004141"/>
    </source>
</evidence>
<evidence type="ECO:0000256" key="5">
    <source>
        <dbReference type="ARBA" id="ARBA00023136"/>
    </source>
</evidence>
<feature type="transmembrane region" description="Helical" evidence="6">
    <location>
        <begin position="178"/>
        <end position="198"/>
    </location>
</feature>
<keyword evidence="2" id="KW-0813">Transport</keyword>
<keyword evidence="8" id="KW-1185">Reference proteome</keyword>
<protein>
    <submittedName>
        <fullName evidence="7">Low-affinity inorganic phosphate transporter</fullName>
    </submittedName>
</protein>
<dbReference type="PANTHER" id="PTHR11101">
    <property type="entry name" value="PHOSPHATE TRANSPORTER"/>
    <property type="match status" value="1"/>
</dbReference>
<evidence type="ECO:0000313" key="7">
    <source>
        <dbReference type="EMBL" id="EME37472.1"/>
    </source>
</evidence>
<sequence>MLLAASAAVLVLALAFAVISSGHDVSNAIAMPVRHRALTARTALVMAAVLNVLGVALVALLMPTQQATENLETLLPDPRTGLLVVASALIVSIAWALLTWQRGLPASMGATLTSSLLAASLTAGALGLTNYPPSSAWPLGLLLLPVVLGPLVAFALSWILLIPVVHLASRFEADQVTLSARVVLAIGATAINLGHGVIHGPRMIALVTAVAGLSGLSALEAPEAAVAIAVVVALCLAGGSLLGGWQIARTISSRMVRPDAVRGATAQAVAGALLLPVALGSDVQMSTSQTTAAAVLGAGVNQRFRSTHHVVVAQVIGCWIITIPACAAASAVLVAAASPLLSL</sequence>
<dbReference type="AlphaFoldDB" id="M2WG18"/>
<evidence type="ECO:0000256" key="4">
    <source>
        <dbReference type="ARBA" id="ARBA00022989"/>
    </source>
</evidence>
<dbReference type="GO" id="GO:0016020">
    <property type="term" value="C:membrane"/>
    <property type="evidence" value="ECO:0007669"/>
    <property type="project" value="UniProtKB-SubCell"/>
</dbReference>
<gene>
    <name evidence="7" type="ORF">C884_01523</name>
</gene>
<dbReference type="PANTHER" id="PTHR11101:SF80">
    <property type="entry name" value="PHOSPHATE TRANSPORTER"/>
    <property type="match status" value="1"/>
</dbReference>
<proteinExistence type="predicted"/>
<keyword evidence="3 6" id="KW-0812">Transmembrane</keyword>
<name>M2WG18_9MICC</name>
<evidence type="ECO:0000256" key="6">
    <source>
        <dbReference type="SAM" id="Phobius"/>
    </source>
</evidence>
<feature type="transmembrane region" description="Helical" evidence="6">
    <location>
        <begin position="106"/>
        <end position="129"/>
    </location>
</feature>
<comment type="caution">
    <text evidence="7">The sequence shown here is derived from an EMBL/GenBank/DDBJ whole genome shotgun (WGS) entry which is preliminary data.</text>
</comment>
<accession>M2WG18</accession>
<dbReference type="InterPro" id="IPR001204">
    <property type="entry name" value="Phos_transporter"/>
</dbReference>
<feature type="transmembrane region" description="Helical" evidence="6">
    <location>
        <begin position="225"/>
        <end position="248"/>
    </location>
</feature>